<dbReference type="Pfam" id="PF14223">
    <property type="entry name" value="Retrotran_gag_2"/>
    <property type="match status" value="1"/>
</dbReference>
<organism evidence="2">
    <name type="scientific">Tanacetum cinerariifolium</name>
    <name type="common">Dalmatian daisy</name>
    <name type="synonym">Chrysanthemum cinerariifolium</name>
    <dbReference type="NCBI Taxonomy" id="118510"/>
    <lineage>
        <taxon>Eukaryota</taxon>
        <taxon>Viridiplantae</taxon>
        <taxon>Streptophyta</taxon>
        <taxon>Embryophyta</taxon>
        <taxon>Tracheophyta</taxon>
        <taxon>Spermatophyta</taxon>
        <taxon>Magnoliopsida</taxon>
        <taxon>eudicotyledons</taxon>
        <taxon>Gunneridae</taxon>
        <taxon>Pentapetalae</taxon>
        <taxon>asterids</taxon>
        <taxon>campanulids</taxon>
        <taxon>Asterales</taxon>
        <taxon>Asteraceae</taxon>
        <taxon>Asteroideae</taxon>
        <taxon>Anthemideae</taxon>
        <taxon>Anthemidinae</taxon>
        <taxon>Tanacetum</taxon>
    </lineage>
</organism>
<feature type="region of interest" description="Disordered" evidence="1">
    <location>
        <begin position="472"/>
        <end position="508"/>
    </location>
</feature>
<evidence type="ECO:0000256" key="1">
    <source>
        <dbReference type="SAM" id="MobiDB-lite"/>
    </source>
</evidence>
<proteinExistence type="predicted"/>
<accession>A0A6L2LG64</accession>
<evidence type="ECO:0000313" key="2">
    <source>
        <dbReference type="EMBL" id="GEU59224.1"/>
    </source>
</evidence>
<comment type="caution">
    <text evidence="2">The sequence shown here is derived from an EMBL/GenBank/DDBJ whole genome shotgun (WGS) entry which is preliminary data.</text>
</comment>
<reference evidence="2" key="1">
    <citation type="journal article" date="2019" name="Sci. Rep.">
        <title>Draft genome of Tanacetum cinerariifolium, the natural source of mosquito coil.</title>
        <authorList>
            <person name="Yamashiro T."/>
            <person name="Shiraishi A."/>
            <person name="Satake H."/>
            <person name="Nakayama K."/>
        </authorList>
    </citation>
    <scope>NUCLEOTIDE SEQUENCE</scope>
</reference>
<name>A0A6L2LG64_TANCI</name>
<sequence length="650" mass="71971">MSSAMNVFQFPRLTKDNYGSWCMLLKALFGSHDVREIVEKGVEKVDDESSLSAAQRVELQKARKKDQNGLTLIYQCLDDAMFDKVTNAITSKERGRSFKMLSKVLIRIDLLTQDYKKFSISNKETIDSGFTQFNAIVTSLKSLDPDYSSKNHVRKFLRALPLKKRAKVAAIEEAKDLAKLPLDELIRNLKVNEMILASDGVASKPIKEKVMPIALKTNVTRVQTSNDSVCQDESKEDKDEEEELNSIVKNLWNKNHFVDDCPKGKMKNSFIGGARSNSKDGDQMEKDATYLMAIDSQKVSSRTSWHYISSIIFILPFAKVKSVGSSFSRVILIGSISVEVPVAAEVRVTVVASPTDVLELDTHSSSKADPSESSPPPVSVAPMVLPFLCFDNLESDTEIPERHVSPTTSTSEIPTTHILPVPSAIVAPSSEFPLAPVVVPLGIRRRRAILALTARKSIRPLPSHRLTLRSAPLSTMYPPTTSKSSAGDSYSKSSAGPSRKRCRSPAATMTSSIHFTRALVPSRADILPPHKRFRDSFTPEDSVEEDIDMDVLEDMRLMLLLLSDRGTMEVGVDMDAGIDILDGMLMPDAMERLEQVEEGLQNTHDHVIEIPLQRIEDIEIAQRQLEAGQLIASGESVGLSYRTRSVVLLA</sequence>
<dbReference type="PANTHER" id="PTHR35317:SF23">
    <property type="entry name" value="OS04G0629600 PROTEIN"/>
    <property type="match status" value="1"/>
</dbReference>
<dbReference type="PANTHER" id="PTHR35317">
    <property type="entry name" value="OS04G0629600 PROTEIN"/>
    <property type="match status" value="1"/>
</dbReference>
<gene>
    <name evidence="2" type="ORF">Tci_031202</name>
</gene>
<protein>
    <recommendedName>
        <fullName evidence="3">DUF4219 domain-containing protein/UBN2 domain-containing protein</fullName>
    </recommendedName>
</protein>
<evidence type="ECO:0008006" key="3">
    <source>
        <dbReference type="Google" id="ProtNLM"/>
    </source>
</evidence>
<dbReference type="AlphaFoldDB" id="A0A6L2LG64"/>
<feature type="compositionally biased region" description="Low complexity" evidence="1">
    <location>
        <begin position="482"/>
        <end position="496"/>
    </location>
</feature>
<dbReference type="EMBL" id="BKCJ010004134">
    <property type="protein sequence ID" value="GEU59224.1"/>
    <property type="molecule type" value="Genomic_DNA"/>
</dbReference>